<protein>
    <recommendedName>
        <fullName evidence="2">Retrotransposon gag domain-containing protein</fullName>
    </recommendedName>
</protein>
<organism evidence="3">
    <name type="scientific">Ananas comosus var. bracteatus</name>
    <name type="common">red pineapple</name>
    <dbReference type="NCBI Taxonomy" id="296719"/>
    <lineage>
        <taxon>Eukaryota</taxon>
        <taxon>Viridiplantae</taxon>
        <taxon>Streptophyta</taxon>
        <taxon>Embryophyta</taxon>
        <taxon>Tracheophyta</taxon>
        <taxon>Spermatophyta</taxon>
        <taxon>Magnoliopsida</taxon>
        <taxon>Liliopsida</taxon>
        <taxon>Poales</taxon>
        <taxon>Bromeliaceae</taxon>
        <taxon>Bromelioideae</taxon>
        <taxon>Ananas</taxon>
    </lineage>
</organism>
<feature type="compositionally biased region" description="Basic and acidic residues" evidence="1">
    <location>
        <begin position="126"/>
        <end position="138"/>
    </location>
</feature>
<feature type="region of interest" description="Disordered" evidence="1">
    <location>
        <begin position="55"/>
        <end position="138"/>
    </location>
</feature>
<dbReference type="AlphaFoldDB" id="A0A6V7NT46"/>
<gene>
    <name evidence="3" type="ORF">CB5_LOCUS4982</name>
</gene>
<proteinExistence type="predicted"/>
<name>A0A6V7NT46_ANACO</name>
<evidence type="ECO:0000259" key="2">
    <source>
        <dbReference type="Pfam" id="PF03732"/>
    </source>
</evidence>
<dbReference type="InterPro" id="IPR005162">
    <property type="entry name" value="Retrotrans_gag_dom"/>
</dbReference>
<accession>A0A6V7NT46</accession>
<evidence type="ECO:0000256" key="1">
    <source>
        <dbReference type="SAM" id="MobiDB-lite"/>
    </source>
</evidence>
<sequence>MEQDLRSMRQEDRTVAEYEREFSRLLHCVPFVVRDDEDKARIFERGLRPSIFRLVQSSQPPDLPRCGKPRAHCGERRGGSAGAREGLDKGNGKRPSTEGASQEHSGRRPRHPRSRSQSQDVAHLPSMKDRTVDRLRAA</sequence>
<evidence type="ECO:0000313" key="3">
    <source>
        <dbReference type="EMBL" id="CAD1821771.1"/>
    </source>
</evidence>
<dbReference type="Pfam" id="PF03732">
    <property type="entry name" value="Retrotrans_gag"/>
    <property type="match status" value="1"/>
</dbReference>
<dbReference type="EMBL" id="LR862141">
    <property type="protein sequence ID" value="CAD1821771.1"/>
    <property type="molecule type" value="Genomic_DNA"/>
</dbReference>
<feature type="domain" description="Retrotransposon gag" evidence="2">
    <location>
        <begin position="1"/>
        <end position="49"/>
    </location>
</feature>
<reference evidence="3" key="1">
    <citation type="submission" date="2020-07" db="EMBL/GenBank/DDBJ databases">
        <authorList>
            <person name="Lin J."/>
        </authorList>
    </citation>
    <scope>NUCLEOTIDE SEQUENCE</scope>
</reference>